<gene>
    <name evidence="2" type="ORF">Tco_0628155</name>
</gene>
<reference evidence="2" key="1">
    <citation type="journal article" date="2022" name="Int. J. Mol. Sci.">
        <title>Draft Genome of Tanacetum Coccineum: Genomic Comparison of Closely Related Tanacetum-Family Plants.</title>
        <authorList>
            <person name="Yamashiro T."/>
            <person name="Shiraishi A."/>
            <person name="Nakayama K."/>
            <person name="Satake H."/>
        </authorList>
    </citation>
    <scope>NUCLEOTIDE SEQUENCE</scope>
</reference>
<keyword evidence="3" id="KW-1185">Reference proteome</keyword>
<proteinExistence type="predicted"/>
<evidence type="ECO:0000256" key="1">
    <source>
        <dbReference type="SAM" id="MobiDB-lite"/>
    </source>
</evidence>
<evidence type="ECO:0000313" key="3">
    <source>
        <dbReference type="Proteomes" id="UP001151760"/>
    </source>
</evidence>
<evidence type="ECO:0000313" key="2">
    <source>
        <dbReference type="EMBL" id="GJS54793.1"/>
    </source>
</evidence>
<comment type="caution">
    <text evidence="2">The sequence shown here is derived from an EMBL/GenBank/DDBJ whole genome shotgun (WGS) entry which is preliminary data.</text>
</comment>
<accession>A0ABQ4WPP3</accession>
<feature type="compositionally biased region" description="Basic and acidic residues" evidence="1">
    <location>
        <begin position="209"/>
        <end position="224"/>
    </location>
</feature>
<name>A0ABQ4WPP3_9ASTR</name>
<reference evidence="2" key="2">
    <citation type="submission" date="2022-01" db="EMBL/GenBank/DDBJ databases">
        <authorList>
            <person name="Yamashiro T."/>
            <person name="Shiraishi A."/>
            <person name="Satake H."/>
            <person name="Nakayama K."/>
        </authorList>
    </citation>
    <scope>NUCLEOTIDE SEQUENCE</scope>
</reference>
<sequence length="279" mass="31977">MKMKKRKKKRLSTFISSPSTRLMFKLRGSVRATIRLKRCPILIQPLTGSYQLVVSLRALVERASDLRIKKVTVHQVCGKCFHFGPSKYEDPQGALLKLLQLGTIKDYQREVEKLMNRVTGISDSLLISFYIPGLKLHLQRELLSLKPLTLGYVFLLARMMEARLEDNRSTTTIAKPNYVVHVQHLEETTFHKSNKVEETEARVEATVHKEKETTEKEETVKETSDTLTSLQSEVASLEAKGSVDANEEIKKDHKLVHELEKQVEKLLMELQLKNNIRGI</sequence>
<protein>
    <submittedName>
        <fullName evidence="2">Uncharacterized protein</fullName>
    </submittedName>
</protein>
<organism evidence="2 3">
    <name type="scientific">Tanacetum coccineum</name>
    <dbReference type="NCBI Taxonomy" id="301880"/>
    <lineage>
        <taxon>Eukaryota</taxon>
        <taxon>Viridiplantae</taxon>
        <taxon>Streptophyta</taxon>
        <taxon>Embryophyta</taxon>
        <taxon>Tracheophyta</taxon>
        <taxon>Spermatophyta</taxon>
        <taxon>Magnoliopsida</taxon>
        <taxon>eudicotyledons</taxon>
        <taxon>Gunneridae</taxon>
        <taxon>Pentapetalae</taxon>
        <taxon>asterids</taxon>
        <taxon>campanulids</taxon>
        <taxon>Asterales</taxon>
        <taxon>Asteraceae</taxon>
        <taxon>Asteroideae</taxon>
        <taxon>Anthemideae</taxon>
        <taxon>Anthemidinae</taxon>
        <taxon>Tanacetum</taxon>
    </lineage>
</organism>
<dbReference type="EMBL" id="BQNB010008824">
    <property type="protein sequence ID" value="GJS54793.1"/>
    <property type="molecule type" value="Genomic_DNA"/>
</dbReference>
<dbReference type="PANTHER" id="PTHR34360:SF1">
    <property type="entry name" value="OS08G0519400 PROTEIN"/>
    <property type="match status" value="1"/>
</dbReference>
<feature type="region of interest" description="Disordered" evidence="1">
    <location>
        <begin position="209"/>
        <end position="228"/>
    </location>
</feature>
<dbReference type="Proteomes" id="UP001151760">
    <property type="component" value="Unassembled WGS sequence"/>
</dbReference>
<dbReference type="PANTHER" id="PTHR34360">
    <property type="entry name" value="OS08G0519400 PROTEIN"/>
    <property type="match status" value="1"/>
</dbReference>